<evidence type="ECO:0000313" key="1">
    <source>
        <dbReference type="EMBL" id="EKT80805.1"/>
    </source>
</evidence>
<comment type="caution">
    <text evidence="1">The sequence shown here is derived from an EMBL/GenBank/DDBJ whole genome shotgun (WGS) entry which is preliminary data.</text>
</comment>
<sequence>MIDSTWALDDVVAAQRHLESRRHLGKIVLVNKAG</sequence>
<dbReference type="Pfam" id="PF13602">
    <property type="entry name" value="ADH_zinc_N_2"/>
    <property type="match status" value="1"/>
</dbReference>
<evidence type="ECO:0000313" key="2">
    <source>
        <dbReference type="Proteomes" id="UP000005951"/>
    </source>
</evidence>
<dbReference type="Proteomes" id="UP000005951">
    <property type="component" value="Unassembled WGS sequence"/>
</dbReference>
<proteinExistence type="predicted"/>
<dbReference type="AlphaFoldDB" id="K8XUM5"/>
<evidence type="ECO:0008006" key="3">
    <source>
        <dbReference type="Google" id="ProtNLM"/>
    </source>
</evidence>
<protein>
    <recommendedName>
        <fullName evidence="3">NADPH:quinone reductase</fullName>
    </recommendedName>
</protein>
<dbReference type="Gene3D" id="3.90.180.10">
    <property type="entry name" value="Medium-chain alcohol dehydrogenases, catalytic domain"/>
    <property type="match status" value="1"/>
</dbReference>
<accession>K8XUM5</accession>
<reference evidence="1 2" key="1">
    <citation type="journal article" date="2013" name="Genome Announc.">
        <title>Draft Genome Sequence of Rhodococcus opacus Strain M213 Shows a Diverse Catabolic Potential.</title>
        <authorList>
            <person name="Pathak A."/>
            <person name="Green S.J."/>
            <person name="Ogram A."/>
            <person name="Chauhan A."/>
        </authorList>
    </citation>
    <scope>NUCLEOTIDE SEQUENCE [LARGE SCALE GENOMIC DNA]</scope>
    <source>
        <strain evidence="1 2">M213</strain>
    </source>
</reference>
<name>K8XUM5_RHOOP</name>
<organism evidence="1 2">
    <name type="scientific">Rhodococcus opacus M213</name>
    <dbReference type="NCBI Taxonomy" id="1129896"/>
    <lineage>
        <taxon>Bacteria</taxon>
        <taxon>Bacillati</taxon>
        <taxon>Actinomycetota</taxon>
        <taxon>Actinomycetes</taxon>
        <taxon>Mycobacteriales</taxon>
        <taxon>Nocardiaceae</taxon>
        <taxon>Rhodococcus</taxon>
    </lineage>
</organism>
<gene>
    <name evidence="1" type="ORF">WSS_A20504</name>
</gene>
<dbReference type="EMBL" id="AJYC02000065">
    <property type="protein sequence ID" value="EKT80805.1"/>
    <property type="molecule type" value="Genomic_DNA"/>
</dbReference>